<organism evidence="1 2">
    <name type="scientific">Haemaphysalis longicornis</name>
    <name type="common">Bush tick</name>
    <dbReference type="NCBI Taxonomy" id="44386"/>
    <lineage>
        <taxon>Eukaryota</taxon>
        <taxon>Metazoa</taxon>
        <taxon>Ecdysozoa</taxon>
        <taxon>Arthropoda</taxon>
        <taxon>Chelicerata</taxon>
        <taxon>Arachnida</taxon>
        <taxon>Acari</taxon>
        <taxon>Parasitiformes</taxon>
        <taxon>Ixodida</taxon>
        <taxon>Ixodoidea</taxon>
        <taxon>Ixodidae</taxon>
        <taxon>Haemaphysalinae</taxon>
        <taxon>Haemaphysalis</taxon>
    </lineage>
</organism>
<gene>
    <name evidence="1" type="ORF">HPB48_018552</name>
</gene>
<dbReference type="PANTHER" id="PTHR43975:SF2">
    <property type="entry name" value="EG:BACR7A4.14 PROTEIN-RELATED"/>
    <property type="match status" value="1"/>
</dbReference>
<evidence type="ECO:0008006" key="3">
    <source>
        <dbReference type="Google" id="ProtNLM"/>
    </source>
</evidence>
<protein>
    <recommendedName>
        <fullName evidence="3">SDR family oxidoreductase</fullName>
    </recommendedName>
</protein>
<dbReference type="InterPro" id="IPR036291">
    <property type="entry name" value="NAD(P)-bd_dom_sf"/>
</dbReference>
<dbReference type="OMA" id="TRHAMGR"/>
<dbReference type="Gene3D" id="3.40.50.720">
    <property type="entry name" value="NAD(P)-binding Rossmann-like Domain"/>
    <property type="match status" value="1"/>
</dbReference>
<dbReference type="PANTHER" id="PTHR43975">
    <property type="entry name" value="ZGC:101858"/>
    <property type="match status" value="1"/>
</dbReference>
<keyword evidence="2" id="KW-1185">Reference proteome</keyword>
<dbReference type="EMBL" id="JABSTR010000008">
    <property type="protein sequence ID" value="KAH9378275.1"/>
    <property type="molecule type" value="Genomic_DNA"/>
</dbReference>
<dbReference type="OrthoDB" id="6496917at2759"/>
<comment type="caution">
    <text evidence="1">The sequence shown here is derived from an EMBL/GenBank/DDBJ whole genome shotgun (WGS) entry which is preliminary data.</text>
</comment>
<dbReference type="InterPro" id="IPR002347">
    <property type="entry name" value="SDR_fam"/>
</dbReference>
<dbReference type="AlphaFoldDB" id="A0A9J6GSZ8"/>
<name>A0A9J6GSZ8_HAELO</name>
<reference evidence="1 2" key="1">
    <citation type="journal article" date="2020" name="Cell">
        <title>Large-Scale Comparative Analyses of Tick Genomes Elucidate Their Genetic Diversity and Vector Capacities.</title>
        <authorList>
            <consortium name="Tick Genome and Microbiome Consortium (TIGMIC)"/>
            <person name="Jia N."/>
            <person name="Wang J."/>
            <person name="Shi W."/>
            <person name="Du L."/>
            <person name="Sun Y."/>
            <person name="Zhan W."/>
            <person name="Jiang J.F."/>
            <person name="Wang Q."/>
            <person name="Zhang B."/>
            <person name="Ji P."/>
            <person name="Bell-Sakyi L."/>
            <person name="Cui X.M."/>
            <person name="Yuan T.T."/>
            <person name="Jiang B.G."/>
            <person name="Yang W.F."/>
            <person name="Lam T.T."/>
            <person name="Chang Q.C."/>
            <person name="Ding S.J."/>
            <person name="Wang X.J."/>
            <person name="Zhu J.G."/>
            <person name="Ruan X.D."/>
            <person name="Zhao L."/>
            <person name="Wei J.T."/>
            <person name="Ye R.Z."/>
            <person name="Que T.C."/>
            <person name="Du C.H."/>
            <person name="Zhou Y.H."/>
            <person name="Cheng J.X."/>
            <person name="Dai P.F."/>
            <person name="Guo W.B."/>
            <person name="Han X.H."/>
            <person name="Huang E.J."/>
            <person name="Li L.F."/>
            <person name="Wei W."/>
            <person name="Gao Y.C."/>
            <person name="Liu J.Z."/>
            <person name="Shao H.Z."/>
            <person name="Wang X."/>
            <person name="Wang C.C."/>
            <person name="Yang T.C."/>
            <person name="Huo Q.B."/>
            <person name="Li W."/>
            <person name="Chen H.Y."/>
            <person name="Chen S.E."/>
            <person name="Zhou L.G."/>
            <person name="Ni X.B."/>
            <person name="Tian J.H."/>
            <person name="Sheng Y."/>
            <person name="Liu T."/>
            <person name="Pan Y.S."/>
            <person name="Xia L.Y."/>
            <person name="Li J."/>
            <person name="Zhao F."/>
            <person name="Cao W.C."/>
        </authorList>
    </citation>
    <scope>NUCLEOTIDE SEQUENCE [LARGE SCALE GENOMIC DNA]</scope>
    <source>
        <strain evidence="1">HaeL-2018</strain>
    </source>
</reference>
<sequence>MKTRHAMGRIGSPEEVARCIAFLASDDASFVTGVTLPVDGGLLLMSSFDSNARDKFHGTASAT</sequence>
<dbReference type="Proteomes" id="UP000821853">
    <property type="component" value="Unassembled WGS sequence"/>
</dbReference>
<evidence type="ECO:0000313" key="2">
    <source>
        <dbReference type="Proteomes" id="UP000821853"/>
    </source>
</evidence>
<accession>A0A9J6GSZ8</accession>
<dbReference type="VEuPathDB" id="VectorBase:HLOH_064252"/>
<dbReference type="Pfam" id="PF13561">
    <property type="entry name" value="adh_short_C2"/>
    <property type="match status" value="1"/>
</dbReference>
<dbReference type="SUPFAM" id="SSF51735">
    <property type="entry name" value="NAD(P)-binding Rossmann-fold domains"/>
    <property type="match status" value="1"/>
</dbReference>
<proteinExistence type="predicted"/>
<evidence type="ECO:0000313" key="1">
    <source>
        <dbReference type="EMBL" id="KAH9378275.1"/>
    </source>
</evidence>